<reference evidence="3" key="2">
    <citation type="submission" date="2017-05" db="EMBL/GenBank/DDBJ databases">
        <authorList>
            <consortium name="The Broad Institute Genomics Platform"/>
            <consortium name="The Broad Institute Genomic Center for Infectious Diseases"/>
            <person name="Earl A."/>
            <person name="Manson A."/>
            <person name="Schwartman J."/>
            <person name="Gilmore M."/>
            <person name="Abouelleil A."/>
            <person name="Cao P."/>
            <person name="Chapman S."/>
            <person name="Cusick C."/>
            <person name="Shea T."/>
            <person name="Young S."/>
            <person name="Neafsey D."/>
            <person name="Nusbaum C."/>
            <person name="Birren B."/>
        </authorList>
    </citation>
    <scope>NUCLEOTIDE SEQUENCE</scope>
    <source>
        <strain evidence="3">9E7_DIV0242</strain>
    </source>
</reference>
<proteinExistence type="predicted"/>
<dbReference type="InterPro" id="IPR027417">
    <property type="entry name" value="P-loop_NTPase"/>
</dbReference>
<gene>
    <name evidence="3" type="ORF">A5888_000407</name>
    <name evidence="2" type="ORF">A5888_000547</name>
</gene>
<dbReference type="PANTHER" id="PTHR37816:SF3">
    <property type="entry name" value="MODULATES DNA TOPOLOGY"/>
    <property type="match status" value="1"/>
</dbReference>
<dbReference type="InterPro" id="IPR052922">
    <property type="entry name" value="Cytidylate_Kinase-2"/>
</dbReference>
<dbReference type="GO" id="GO:0016887">
    <property type="term" value="F:ATP hydrolysis activity"/>
    <property type="evidence" value="ECO:0007669"/>
    <property type="project" value="InterPro"/>
</dbReference>
<evidence type="ECO:0000313" key="3">
    <source>
        <dbReference type="EMBL" id="WYJ88688.1"/>
    </source>
</evidence>
<feature type="domain" description="ABC transporter" evidence="1">
    <location>
        <begin position="3"/>
        <end position="71"/>
    </location>
</feature>
<dbReference type="GO" id="GO:0005524">
    <property type="term" value="F:ATP binding"/>
    <property type="evidence" value="ECO:0007669"/>
    <property type="project" value="InterPro"/>
</dbReference>
<protein>
    <recommendedName>
        <fullName evidence="1">ABC transporter domain-containing protein</fullName>
    </recommendedName>
</protein>
<dbReference type="Gene3D" id="3.40.50.300">
    <property type="entry name" value="P-loop containing nucleotide triphosphate hydrolases"/>
    <property type="match status" value="1"/>
</dbReference>
<dbReference type="InterPro" id="IPR003439">
    <property type="entry name" value="ABC_transporter-like_ATP-bd"/>
</dbReference>
<dbReference type="EMBL" id="NGMM01000001">
    <property type="protein sequence ID" value="OTP18733.1"/>
    <property type="molecule type" value="Genomic_DNA"/>
</dbReference>
<dbReference type="RefSeq" id="WP_086347689.1">
    <property type="nucleotide sequence ID" value="NZ_CP147247.1"/>
</dbReference>
<reference evidence="2" key="1">
    <citation type="submission" date="2017-05" db="EMBL/GenBank/DDBJ databases">
        <title>The Genome Sequence of Enterococcus sp. 9E7_DIV0242.</title>
        <authorList>
            <consortium name="The Broad Institute Genomics Platform"/>
            <consortium name="The Broad Institute Genomic Center for Infectious Diseases"/>
            <person name="Earl A."/>
            <person name="Manson A."/>
            <person name="Schwartman J."/>
            <person name="Gilmore M."/>
            <person name="Abouelleil A."/>
            <person name="Cao P."/>
            <person name="Chapman S."/>
            <person name="Cusick C."/>
            <person name="Shea T."/>
            <person name="Young S."/>
            <person name="Neafsey D."/>
            <person name="Nusbaum C."/>
            <person name="Birren B."/>
        </authorList>
    </citation>
    <scope>NUCLEOTIDE SEQUENCE [LARGE SCALE GENOMIC DNA]</scope>
    <source>
        <strain evidence="2">9E7_DIV0242</strain>
    </source>
</reference>
<accession>A0A242KC37</accession>
<dbReference type="Pfam" id="PF00005">
    <property type="entry name" value="ABC_tran"/>
    <property type="match status" value="1"/>
</dbReference>
<dbReference type="EMBL" id="CP147247">
    <property type="protein sequence ID" value="WYJ88688.1"/>
    <property type="molecule type" value="Genomic_DNA"/>
</dbReference>
<evidence type="ECO:0000259" key="1">
    <source>
        <dbReference type="Pfam" id="PF00005"/>
    </source>
</evidence>
<dbReference type="Proteomes" id="UP000195141">
    <property type="component" value="Chromosome"/>
</dbReference>
<evidence type="ECO:0000313" key="2">
    <source>
        <dbReference type="EMBL" id="OTP18733.1"/>
    </source>
</evidence>
<organism evidence="2">
    <name type="scientific">Candidatus Enterococcus clewellii</name>
    <dbReference type="NCBI Taxonomy" id="1834193"/>
    <lineage>
        <taxon>Bacteria</taxon>
        <taxon>Bacillati</taxon>
        <taxon>Bacillota</taxon>
        <taxon>Bacilli</taxon>
        <taxon>Lactobacillales</taxon>
        <taxon>Enterococcaceae</taxon>
        <taxon>Enterococcus</taxon>
    </lineage>
</organism>
<evidence type="ECO:0000313" key="4">
    <source>
        <dbReference type="Proteomes" id="UP000195141"/>
    </source>
</evidence>
<dbReference type="OrthoDB" id="1201990at2"/>
<keyword evidence="4" id="KW-1185">Reference proteome</keyword>
<name>A0A242KC37_9ENTE</name>
<dbReference type="SUPFAM" id="SSF52540">
    <property type="entry name" value="P-loop containing nucleoside triphosphate hydrolases"/>
    <property type="match status" value="1"/>
</dbReference>
<reference evidence="3" key="3">
    <citation type="submission" date="2024-03" db="EMBL/GenBank/DDBJ databases">
        <title>The Genome Sequence of Enterococcus sp. DIV0242b.</title>
        <authorList>
            <consortium name="The Broad Institute Genomics Platform"/>
            <consortium name="The Broad Institute Microbial Omics Core"/>
            <consortium name="The Broad Institute Genomic Center for Infectious Diseases"/>
            <person name="Earl A."/>
            <person name="Manson A."/>
            <person name="Gilmore M."/>
            <person name="Schwartman J."/>
            <person name="Shea T."/>
            <person name="Abouelleil A."/>
            <person name="Cao P."/>
            <person name="Chapman S."/>
            <person name="Cusick C."/>
            <person name="Young S."/>
            <person name="Neafsey D."/>
            <person name="Nusbaum C."/>
            <person name="Birren B."/>
        </authorList>
    </citation>
    <scope>NUCLEOTIDE SEQUENCE</scope>
    <source>
        <strain evidence="3">9E7_DIV0242</strain>
    </source>
</reference>
<sequence length="168" mass="20170">MKLVILGHSGCGKSTLAKYIAETKQMPLLHLDQVYFDRDWQIREQEEALTIVKNHLNQESWIIEGNYQSLYQKDRLEQADQIIFLDFPRLVCLKRIIQRYKTYRGKTRPDVTDGCIEKLDAEFIWWILYKGRDKKKRDAFKKITTTYEEKLVVIKNQKELDTFYDQLM</sequence>
<dbReference type="PANTHER" id="PTHR37816">
    <property type="entry name" value="YALI0E33011P"/>
    <property type="match status" value="1"/>
</dbReference>
<dbReference type="AlphaFoldDB" id="A0A242KC37"/>